<sequence length="649" mass="74484">MVQKYQSPVRVYKHPFELVMAAYERRFPTCPQMPIVLDCEIVKDEVLDDGARRNTSRRCKLAVDAPYLFKKIIGVDVVYFLQHNFLDLANRTLSIEAVNETFSSRIEIFERCRYYAHPDNPDWTCFDQTATLDIKNFFGFENSMEKMGMKQYTQTTLKGKEIIEYFIDQLKSEGITHIERWDATHKVSPQQNIETNEAASSTCSSPTSKDIMLDGDFIAQKLGQLSPMQESKLLELAKLYKSTEGPENVPSYETFLRFLRARDFNVEKALHMLQESQKWRQDNDVDAILKEYSMPSVIQNYFPGAWHHQDKDGRPIYILRLGHMDVKGLLKAVGEDGLLRLSIHICEEGIRLIRESAIRLGKPVLSWCLLVDLEGLSMRHLWRPGIKALLKIIETVEKNYPETMGRVLVVRAPRVFPIAWTIVSTFIDETTRSKFLFYGGPDCVHMKDGLEQYLDSDIIPNFLGGTCKTLVHEGGQVPKTLFKMNSEEEATNAAPAEHHNLYKTIEMKAGYIHEVVIKNNDPKSVLTWDFDVMRCDLQFTLYRTEKPVPKKTDSMTSFYDNAGFVQGKTYFQEEPTIVCRHKESVQGSHVMTKTDNYILHWFCPTAPSECLSQLNYFYEILSSANYKGSMTSLQSGFSTSSVASSCQSR</sequence>
<dbReference type="InterPro" id="IPR006797">
    <property type="entry name" value="PRELI/MSF1_dom"/>
</dbReference>
<dbReference type="GO" id="GO:0005737">
    <property type="term" value="C:cytoplasm"/>
    <property type="evidence" value="ECO:0007669"/>
    <property type="project" value="TreeGrafter"/>
</dbReference>
<dbReference type="Pfam" id="PF03765">
    <property type="entry name" value="CRAL_TRIO_N"/>
    <property type="match status" value="1"/>
</dbReference>
<proteinExistence type="evidence at transcript level"/>
<dbReference type="InterPro" id="IPR011074">
    <property type="entry name" value="CRAL/TRIO_N_dom"/>
</dbReference>
<dbReference type="Gene3D" id="2.60.120.680">
    <property type="entry name" value="GOLD domain"/>
    <property type="match status" value="1"/>
</dbReference>
<dbReference type="InterPro" id="IPR036273">
    <property type="entry name" value="CRAL/TRIO_N_dom_sf"/>
</dbReference>
<evidence type="ECO:0000313" key="3">
    <source>
        <dbReference type="EMBL" id="JAI15678.1"/>
    </source>
</evidence>
<dbReference type="PRINTS" id="PR00180">
    <property type="entry name" value="CRETINALDHBP"/>
</dbReference>
<dbReference type="Pfam" id="PF00650">
    <property type="entry name" value="CRAL_TRIO"/>
    <property type="match status" value="1"/>
</dbReference>
<dbReference type="InterPro" id="IPR001251">
    <property type="entry name" value="CRAL-TRIO_dom"/>
</dbReference>
<dbReference type="InterPro" id="IPR036598">
    <property type="entry name" value="GOLD_dom_sf"/>
</dbReference>
<evidence type="ECO:0000259" key="1">
    <source>
        <dbReference type="PROSITE" id="PS50191"/>
    </source>
</evidence>
<feature type="domain" description="CRAL-TRIO" evidence="1">
    <location>
        <begin position="294"/>
        <end position="471"/>
    </location>
</feature>
<dbReference type="SUPFAM" id="SSF101576">
    <property type="entry name" value="Supernatant protein factor (SPF), C-terminal domain"/>
    <property type="match status" value="1"/>
</dbReference>
<dbReference type="PROSITE" id="PS50904">
    <property type="entry name" value="PRELI_MSF1"/>
    <property type="match status" value="1"/>
</dbReference>
<dbReference type="SMART" id="SM01100">
    <property type="entry name" value="CRAL_TRIO_N"/>
    <property type="match status" value="1"/>
</dbReference>
<name>A0A0K8TNG6_TABBR</name>
<accession>A0A0K8TNG6</accession>
<reference evidence="3" key="1">
    <citation type="journal article" date="2015" name="Insect Biochem. Mol. Biol.">
        <title>An insight into the sialome of the horse fly, Tabanus bromius.</title>
        <authorList>
            <person name="Ribeiro J.M."/>
            <person name="Kazimirova M."/>
            <person name="Takac P."/>
            <person name="Andersen J.F."/>
            <person name="Francischetti I.M."/>
        </authorList>
    </citation>
    <scope>NUCLEOTIDE SEQUENCE</scope>
</reference>
<evidence type="ECO:0000259" key="2">
    <source>
        <dbReference type="PROSITE" id="PS50904"/>
    </source>
</evidence>
<protein>
    <submittedName>
        <fullName evidence="3">Putative phosphatidylinositol transfer protein sec14</fullName>
    </submittedName>
</protein>
<dbReference type="SUPFAM" id="SSF46938">
    <property type="entry name" value="CRAL/TRIO N-terminal domain"/>
    <property type="match status" value="1"/>
</dbReference>
<dbReference type="EMBL" id="GDAI01001925">
    <property type="protein sequence ID" value="JAI15678.1"/>
    <property type="molecule type" value="mRNA"/>
</dbReference>
<dbReference type="InterPro" id="IPR051064">
    <property type="entry name" value="SEC14/CRAL-TRIO_domain"/>
</dbReference>
<dbReference type="PANTHER" id="PTHR23324:SF66">
    <property type="entry name" value="PROTEIN REAL-TIME"/>
    <property type="match status" value="1"/>
</dbReference>
<dbReference type="SMART" id="SM00516">
    <property type="entry name" value="SEC14"/>
    <property type="match status" value="1"/>
</dbReference>
<dbReference type="PANTHER" id="PTHR23324">
    <property type="entry name" value="SEC14 RELATED PROTEIN"/>
    <property type="match status" value="1"/>
</dbReference>
<dbReference type="SUPFAM" id="SSF52087">
    <property type="entry name" value="CRAL/TRIO domain"/>
    <property type="match status" value="1"/>
</dbReference>
<organism evidence="3">
    <name type="scientific">Tabanus bromius</name>
    <name type="common">Band-eyed brown horse fly</name>
    <dbReference type="NCBI Taxonomy" id="304241"/>
    <lineage>
        <taxon>Eukaryota</taxon>
        <taxon>Metazoa</taxon>
        <taxon>Ecdysozoa</taxon>
        <taxon>Arthropoda</taxon>
        <taxon>Hexapoda</taxon>
        <taxon>Insecta</taxon>
        <taxon>Pterygota</taxon>
        <taxon>Neoptera</taxon>
        <taxon>Endopterygota</taxon>
        <taxon>Diptera</taxon>
        <taxon>Brachycera</taxon>
        <taxon>Tabanomorpha</taxon>
        <taxon>Tabanoidea</taxon>
        <taxon>Tabanidae</taxon>
        <taxon>Tabanus</taxon>
    </lineage>
</organism>
<dbReference type="AlphaFoldDB" id="A0A0K8TNG6"/>
<dbReference type="CDD" id="cd00170">
    <property type="entry name" value="SEC14"/>
    <property type="match status" value="1"/>
</dbReference>
<dbReference type="PROSITE" id="PS50191">
    <property type="entry name" value="CRAL_TRIO"/>
    <property type="match status" value="1"/>
</dbReference>
<dbReference type="InterPro" id="IPR036865">
    <property type="entry name" value="CRAL-TRIO_dom_sf"/>
</dbReference>
<feature type="domain" description="PRELI/MSF1" evidence="2">
    <location>
        <begin position="3"/>
        <end position="175"/>
    </location>
</feature>
<dbReference type="Gene3D" id="3.40.525.10">
    <property type="entry name" value="CRAL-TRIO lipid binding domain"/>
    <property type="match status" value="1"/>
</dbReference>
<dbReference type="Pfam" id="PF04707">
    <property type="entry name" value="PRELI"/>
    <property type="match status" value="1"/>
</dbReference>